<dbReference type="Gene3D" id="3.20.20.80">
    <property type="entry name" value="Glycosidases"/>
    <property type="match status" value="1"/>
</dbReference>
<proteinExistence type="predicted"/>
<dbReference type="InterPro" id="IPR055151">
    <property type="entry name" value="GH113"/>
</dbReference>
<accession>A0A2T2X504</accession>
<gene>
    <name evidence="1" type="ORF">C7B46_18555</name>
</gene>
<evidence type="ECO:0000313" key="2">
    <source>
        <dbReference type="Proteomes" id="UP000242972"/>
    </source>
</evidence>
<dbReference type="Pfam" id="PF22612">
    <property type="entry name" value="GH113"/>
    <property type="match status" value="1"/>
</dbReference>
<dbReference type="Proteomes" id="UP000242972">
    <property type="component" value="Unassembled WGS sequence"/>
</dbReference>
<protein>
    <recommendedName>
        <fullName evidence="3">Asl1-like glycosyl hydrolase catalytic domain-containing protein</fullName>
    </recommendedName>
</protein>
<name>A0A2T2X504_9FIRM</name>
<organism evidence="1 2">
    <name type="scientific">Sulfobacillus benefaciens</name>
    <dbReference type="NCBI Taxonomy" id="453960"/>
    <lineage>
        <taxon>Bacteria</taxon>
        <taxon>Bacillati</taxon>
        <taxon>Bacillota</taxon>
        <taxon>Clostridia</taxon>
        <taxon>Eubacteriales</taxon>
        <taxon>Clostridiales Family XVII. Incertae Sedis</taxon>
        <taxon>Sulfobacillus</taxon>
    </lineage>
</organism>
<sequence>MAAMIVLVSWGVTRISETQAHRPRAPLIVGMNDPQWTSNGYEQVSWGEGLNRFYRQTHLPWIAIDVVFAQTAPHSLIIHPVISLKAVNTAINEAEHLGLQVLIRPLIVLPHHVPEQTISFATTTASMRWFSHYWAVYSPFVRLGYQDHVGAISLGTELSGLQTGRSSQWNHLIDEAYTMAPKTVLLVSVNWSDLQYVSWMHNPHLAAIGVDAYFPLAHSTGNKDVEQIIHQWIVPKGPISALHKLHQVVGKPLWITEVGYPNRVNALVHPWKVSGPLNPDGALQANAYAAALAVALRHHYIQALFFYALGNGSYNPGNGAEEVLRQFEEH</sequence>
<reference evidence="1 2" key="1">
    <citation type="journal article" date="2014" name="BMC Genomics">
        <title>Comparison of environmental and isolate Sulfobacillus genomes reveals diverse carbon, sulfur, nitrogen, and hydrogen metabolisms.</title>
        <authorList>
            <person name="Justice N.B."/>
            <person name="Norman A."/>
            <person name="Brown C.T."/>
            <person name="Singh A."/>
            <person name="Thomas B.C."/>
            <person name="Banfield J.F."/>
        </authorList>
    </citation>
    <scope>NUCLEOTIDE SEQUENCE [LARGE SCALE GENOMIC DNA]</scope>
    <source>
        <strain evidence="1">AMDSBA4</strain>
    </source>
</reference>
<evidence type="ECO:0000313" key="1">
    <source>
        <dbReference type="EMBL" id="PSR29569.1"/>
    </source>
</evidence>
<dbReference type="EMBL" id="PXYW01000088">
    <property type="protein sequence ID" value="PSR29569.1"/>
    <property type="molecule type" value="Genomic_DNA"/>
</dbReference>
<evidence type="ECO:0008006" key="3">
    <source>
        <dbReference type="Google" id="ProtNLM"/>
    </source>
</evidence>
<dbReference type="AlphaFoldDB" id="A0A2T2X504"/>
<comment type="caution">
    <text evidence="1">The sequence shown here is derived from an EMBL/GenBank/DDBJ whole genome shotgun (WGS) entry which is preliminary data.</text>
</comment>
<dbReference type="InterPro" id="IPR017853">
    <property type="entry name" value="GH"/>
</dbReference>
<dbReference type="SUPFAM" id="SSF51445">
    <property type="entry name" value="(Trans)glycosidases"/>
    <property type="match status" value="1"/>
</dbReference>